<comment type="similarity">
    <text evidence="1">Belongs to the SAPS family.</text>
</comment>
<gene>
    <name evidence="3" type="ORF">Taro_032647</name>
</gene>
<protein>
    <submittedName>
        <fullName evidence="3">Uncharacterized protein</fullName>
    </submittedName>
</protein>
<dbReference type="EMBL" id="NMUH01002428">
    <property type="protein sequence ID" value="MQL99915.1"/>
    <property type="molecule type" value="Genomic_DNA"/>
</dbReference>
<dbReference type="Pfam" id="PF04499">
    <property type="entry name" value="SAPS"/>
    <property type="match status" value="2"/>
</dbReference>
<dbReference type="PANTHER" id="PTHR12634:SF8">
    <property type="entry name" value="FIERY MOUNTAIN, ISOFORM D"/>
    <property type="match status" value="1"/>
</dbReference>
<sequence length="570" mass="64053">MFWRIPNLPVSSPVDAILDKESFNLEELLDEDEIIQECRALNSRLINFLRDRVQVEQLLRYIVDDAPEDADSRRTFKFPFIACEIFACEIDVILRTLVEDEELMHLLFSFLEPSRQHGSLLAGYFSKVVVCLMLRKTNSFMNYVQVHNYILQQLVHLIGIKSIMEVLVRLVGADDHMYPNFLDVMQWLADSNLLEMIVDKLSPLCPPEVQANAADVLWAITHNAPSSLATKLSSPSFVSRIFDHALVDTTSKSSLIHSLSVSISLLDSRKSESTALIHSIKNQTSFESQIPVDSETIAAMLPKLDHLLSLLNVSAEECALPTTYGELRPPLGKHRLKIVEFVAVLLGTGNEAARSALVGSGAIQRIVDLFFEYPFNNALHHHVENVILSCLLCADTAVIDHLFCNCNMIKRFLIADKSPICYSDSGQANYPTLPASRRQPPRAGNIGHITRIANKLVSGNLIFVYVGLHHDFSMNCDHFMDWKSHIHVFPTSSIKHFIVQDPFLAMSLVTVINPELYRRNLSNTGNLIWTLLDGMLNNFPLSGMHLHTGIDSFCCPLSCNVGKEEQNIMS</sequence>
<dbReference type="OrthoDB" id="295029at2759"/>
<evidence type="ECO:0000313" key="4">
    <source>
        <dbReference type="Proteomes" id="UP000652761"/>
    </source>
</evidence>
<proteinExistence type="inferred from homology"/>
<dbReference type="Proteomes" id="UP000652761">
    <property type="component" value="Unassembled WGS sequence"/>
</dbReference>
<dbReference type="AlphaFoldDB" id="A0A843VVH8"/>
<dbReference type="GO" id="GO:0019903">
    <property type="term" value="F:protein phosphatase binding"/>
    <property type="evidence" value="ECO:0007669"/>
    <property type="project" value="InterPro"/>
</dbReference>
<dbReference type="GO" id="GO:0019888">
    <property type="term" value="F:protein phosphatase regulator activity"/>
    <property type="evidence" value="ECO:0007669"/>
    <property type="project" value="TreeGrafter"/>
</dbReference>
<dbReference type="InterPro" id="IPR007587">
    <property type="entry name" value="SAPS"/>
</dbReference>
<dbReference type="PANTHER" id="PTHR12634">
    <property type="entry name" value="SIT4 YEAST -ASSOCIATING PROTEIN-RELATED"/>
    <property type="match status" value="1"/>
</dbReference>
<comment type="caution">
    <text evidence="3">The sequence shown here is derived from an EMBL/GenBank/DDBJ whole genome shotgun (WGS) entry which is preliminary data.</text>
</comment>
<keyword evidence="4" id="KW-1185">Reference proteome</keyword>
<accession>A0A843VVH8</accession>
<evidence type="ECO:0000256" key="1">
    <source>
        <dbReference type="ARBA" id="ARBA00006180"/>
    </source>
</evidence>
<evidence type="ECO:0000256" key="2">
    <source>
        <dbReference type="ARBA" id="ARBA00023306"/>
    </source>
</evidence>
<reference evidence="3" key="1">
    <citation type="submission" date="2017-07" db="EMBL/GenBank/DDBJ databases">
        <title>Taro Niue Genome Assembly and Annotation.</title>
        <authorList>
            <person name="Atibalentja N."/>
            <person name="Keating K."/>
            <person name="Fields C.J."/>
        </authorList>
    </citation>
    <scope>NUCLEOTIDE SEQUENCE</scope>
    <source>
        <strain evidence="3">Niue_2</strain>
        <tissue evidence="3">Leaf</tissue>
    </source>
</reference>
<name>A0A843VVH8_COLES</name>
<organism evidence="3 4">
    <name type="scientific">Colocasia esculenta</name>
    <name type="common">Wild taro</name>
    <name type="synonym">Arum esculentum</name>
    <dbReference type="NCBI Taxonomy" id="4460"/>
    <lineage>
        <taxon>Eukaryota</taxon>
        <taxon>Viridiplantae</taxon>
        <taxon>Streptophyta</taxon>
        <taxon>Embryophyta</taxon>
        <taxon>Tracheophyta</taxon>
        <taxon>Spermatophyta</taxon>
        <taxon>Magnoliopsida</taxon>
        <taxon>Liliopsida</taxon>
        <taxon>Araceae</taxon>
        <taxon>Aroideae</taxon>
        <taxon>Colocasieae</taxon>
        <taxon>Colocasia</taxon>
    </lineage>
</organism>
<keyword evidence="2" id="KW-0131">Cell cycle</keyword>
<evidence type="ECO:0000313" key="3">
    <source>
        <dbReference type="EMBL" id="MQL99915.1"/>
    </source>
</evidence>